<organism evidence="1 2">
    <name type="scientific">Candidatus Giovannonibacteria bacterium RIFCSPLOWO2_01_FULL_46_13</name>
    <dbReference type="NCBI Taxonomy" id="1798352"/>
    <lineage>
        <taxon>Bacteria</taxon>
        <taxon>Candidatus Giovannoniibacteriota</taxon>
    </lineage>
</organism>
<reference evidence="1 2" key="1">
    <citation type="journal article" date="2016" name="Nat. Commun.">
        <title>Thousands of microbial genomes shed light on interconnected biogeochemical processes in an aquifer system.</title>
        <authorList>
            <person name="Anantharaman K."/>
            <person name="Brown C.T."/>
            <person name="Hug L.A."/>
            <person name="Sharon I."/>
            <person name="Castelle C.J."/>
            <person name="Probst A.J."/>
            <person name="Thomas B.C."/>
            <person name="Singh A."/>
            <person name="Wilkins M.J."/>
            <person name="Karaoz U."/>
            <person name="Brodie E.L."/>
            <person name="Williams K.H."/>
            <person name="Hubbard S.S."/>
            <person name="Banfield J.F."/>
        </authorList>
    </citation>
    <scope>NUCLEOTIDE SEQUENCE [LARGE SCALE GENOMIC DNA]</scope>
</reference>
<evidence type="ECO:0000313" key="2">
    <source>
        <dbReference type="Proteomes" id="UP000178684"/>
    </source>
</evidence>
<proteinExistence type="predicted"/>
<accession>A0A1F5X626</accession>
<dbReference type="Proteomes" id="UP000178684">
    <property type="component" value="Unassembled WGS sequence"/>
</dbReference>
<comment type="caution">
    <text evidence="1">The sequence shown here is derived from an EMBL/GenBank/DDBJ whole genome shotgun (WGS) entry which is preliminary data.</text>
</comment>
<sequence length="278" mass="31476">MTKFAAGVLVALAVAFLSVSLHVSSRENFPGEVIFSEAFDNTFTLEQVWPSVRSGHADWWVSSGGYLISENGIGRTLKGNLLPSDRFAMKYANSNPRDTAKGFRPQNVFRLVLRENFLNATQELRARVIYYEPSSSEYRNESNGVLLFNRYQDESNLYYVGIRVDGNAVIKKKLNGRYSTLDITPVFSNKNPYNREANNNFLPLNSWIGIKSLIKNIEDDKVQIELFIDQTGNGKWKRVLSVVDDGVTYGPAITKSGYGGIRTDFMDVEFDDYRIAEF</sequence>
<evidence type="ECO:0000313" key="1">
    <source>
        <dbReference type="EMBL" id="OGF83319.1"/>
    </source>
</evidence>
<dbReference type="AlphaFoldDB" id="A0A1F5X626"/>
<gene>
    <name evidence="1" type="ORF">A3B18_01590</name>
</gene>
<name>A0A1F5X626_9BACT</name>
<dbReference type="EMBL" id="MFIE01000003">
    <property type="protein sequence ID" value="OGF83319.1"/>
    <property type="molecule type" value="Genomic_DNA"/>
</dbReference>
<evidence type="ECO:0008006" key="3">
    <source>
        <dbReference type="Google" id="ProtNLM"/>
    </source>
</evidence>
<protein>
    <recommendedName>
        <fullName evidence="3">Beta-xylosidase C-terminal Concanavalin A-like domain-containing protein</fullName>
    </recommendedName>
</protein>